<keyword evidence="2" id="KW-1185">Reference proteome</keyword>
<sequence length="223" mass="25858">MPEMVQTCTLQLQVQLTQNFDAAVPSILSTSTRLALQLYWNPKLKTILLAHRQGQYSSDRLTLRCVRVTTGYHSGRIFDPPADEKSQDASLHTQEPSTDKTLYYVHTVPSIKKTDVLVHDGCSSLMIRATLETFVLFTTVEMRRRRCLYYDYIFKRTVQHTRLARALTSEGRSCQCAVVMVRVPLVRKAFSAHRSSHPCRYWVKCQRYHLSRRRTNSTIEFKP</sequence>
<evidence type="ECO:0000313" key="1">
    <source>
        <dbReference type="EMBL" id="KAH8101396.1"/>
    </source>
</evidence>
<dbReference type="AlphaFoldDB" id="A0A8K0UQW3"/>
<proteinExistence type="predicted"/>
<comment type="caution">
    <text evidence="1">The sequence shown here is derived from an EMBL/GenBank/DDBJ whole genome shotgun (WGS) entry which is preliminary data.</text>
</comment>
<reference evidence="1" key="1">
    <citation type="journal article" date="2021" name="New Phytol.">
        <title>Evolutionary innovations through gain and loss of genes in the ectomycorrhizal Boletales.</title>
        <authorList>
            <person name="Wu G."/>
            <person name="Miyauchi S."/>
            <person name="Morin E."/>
            <person name="Kuo A."/>
            <person name="Drula E."/>
            <person name="Varga T."/>
            <person name="Kohler A."/>
            <person name="Feng B."/>
            <person name="Cao Y."/>
            <person name="Lipzen A."/>
            <person name="Daum C."/>
            <person name="Hundley H."/>
            <person name="Pangilinan J."/>
            <person name="Johnson J."/>
            <person name="Barry K."/>
            <person name="LaButti K."/>
            <person name="Ng V."/>
            <person name="Ahrendt S."/>
            <person name="Min B."/>
            <person name="Choi I.G."/>
            <person name="Park H."/>
            <person name="Plett J.M."/>
            <person name="Magnuson J."/>
            <person name="Spatafora J.W."/>
            <person name="Nagy L.G."/>
            <person name="Henrissat B."/>
            <person name="Grigoriev I.V."/>
            <person name="Yang Z.L."/>
            <person name="Xu J."/>
            <person name="Martin F.M."/>
        </authorList>
    </citation>
    <scope>NUCLEOTIDE SEQUENCE</scope>
    <source>
        <strain evidence="1">KKN 215</strain>
    </source>
</reference>
<evidence type="ECO:0000313" key="2">
    <source>
        <dbReference type="Proteomes" id="UP000813824"/>
    </source>
</evidence>
<name>A0A8K0UQW3_9AGAR</name>
<organism evidence="1 2">
    <name type="scientific">Cristinia sonorae</name>
    <dbReference type="NCBI Taxonomy" id="1940300"/>
    <lineage>
        <taxon>Eukaryota</taxon>
        <taxon>Fungi</taxon>
        <taxon>Dikarya</taxon>
        <taxon>Basidiomycota</taxon>
        <taxon>Agaricomycotina</taxon>
        <taxon>Agaricomycetes</taxon>
        <taxon>Agaricomycetidae</taxon>
        <taxon>Agaricales</taxon>
        <taxon>Pleurotineae</taxon>
        <taxon>Stephanosporaceae</taxon>
        <taxon>Cristinia</taxon>
    </lineage>
</organism>
<gene>
    <name evidence="1" type="ORF">BXZ70DRAFT_90220</name>
</gene>
<protein>
    <submittedName>
        <fullName evidence="1">Uncharacterized protein</fullName>
    </submittedName>
</protein>
<accession>A0A8K0UQW3</accession>
<dbReference type="EMBL" id="JAEVFJ010000012">
    <property type="protein sequence ID" value="KAH8101396.1"/>
    <property type="molecule type" value="Genomic_DNA"/>
</dbReference>
<dbReference type="Proteomes" id="UP000813824">
    <property type="component" value="Unassembled WGS sequence"/>
</dbReference>